<comment type="subcellular location">
    <subcellularLocation>
        <location evidence="1">Cell membrane</location>
        <topology evidence="1">Multi-pass membrane protein</topology>
    </subcellularLocation>
</comment>
<keyword evidence="5 7" id="KW-1133">Transmembrane helix</keyword>
<dbReference type="Pfam" id="PF02687">
    <property type="entry name" value="FtsX"/>
    <property type="match status" value="1"/>
</dbReference>
<keyword evidence="4 7" id="KW-0812">Transmembrane</keyword>
<evidence type="ECO:0000313" key="9">
    <source>
        <dbReference type="EMBL" id="MFC1848972.1"/>
    </source>
</evidence>
<evidence type="ECO:0000313" key="10">
    <source>
        <dbReference type="Proteomes" id="UP001594351"/>
    </source>
</evidence>
<accession>A0ABV6YRZ6</accession>
<name>A0ABV6YRZ6_UNCC1</name>
<dbReference type="PANTHER" id="PTHR30489:SF0">
    <property type="entry name" value="LIPOPROTEIN-RELEASING SYSTEM TRANSMEMBRANE PROTEIN LOLE"/>
    <property type="match status" value="1"/>
</dbReference>
<evidence type="ECO:0000256" key="7">
    <source>
        <dbReference type="SAM" id="Phobius"/>
    </source>
</evidence>
<sequence length="388" mass="43325">MITATSLLVGVAMIIFAHGFMDGLDNSVVEGQIRYDSGHLRLTAPGLLDDEEDLIYEKFMQNPGRLKEQIKQQANVTLYERLLFKAELSDGVHSLMTRGVGVYIDLYFEAFQLKPDQQLATTEYHDMKPIWIGKDLGRIFQVKEGDTLTILTRTLYGSYTADDFILAGLINSTNPLIDNFSIFLRYDDAAELLDAQGTCSDLVGFLAFREAAVSVKTKLTKLLKNIEVQTWQENAEAMLSINRFRRKVFGIINAIILAIVATSIANTVVMSCFERIREIGTLKALGYPRASILFLLLTEAFIIGMLGAIAGIILGGGLTYYLELHGIDFGEMIQTMEYSVSLSVIIYTIFSVRHVIFAFSLGMVITLVSAFLPAWRFSRLSPVNALHR</sequence>
<evidence type="ECO:0000259" key="8">
    <source>
        <dbReference type="Pfam" id="PF02687"/>
    </source>
</evidence>
<keyword evidence="3" id="KW-1003">Cell membrane</keyword>
<feature type="transmembrane region" description="Helical" evidence="7">
    <location>
        <begin position="342"/>
        <end position="372"/>
    </location>
</feature>
<evidence type="ECO:0000256" key="3">
    <source>
        <dbReference type="ARBA" id="ARBA00022475"/>
    </source>
</evidence>
<reference evidence="9 10" key="1">
    <citation type="submission" date="2024-09" db="EMBL/GenBank/DDBJ databases">
        <title>Laminarin stimulates single cell rates of sulfate reduction while oxygen inhibits transcriptomic activity in coastal marine sediment.</title>
        <authorList>
            <person name="Lindsay M."/>
            <person name="Orcutt B."/>
            <person name="Emerson D."/>
            <person name="Stepanauskas R."/>
            <person name="D'Angelo T."/>
        </authorList>
    </citation>
    <scope>NUCLEOTIDE SEQUENCE [LARGE SCALE GENOMIC DNA]</scope>
    <source>
        <strain evidence="9">SAG AM-311-K15</strain>
    </source>
</reference>
<dbReference type="EMBL" id="JBHPBY010000015">
    <property type="protein sequence ID" value="MFC1848972.1"/>
    <property type="molecule type" value="Genomic_DNA"/>
</dbReference>
<dbReference type="Proteomes" id="UP001594351">
    <property type="component" value="Unassembled WGS sequence"/>
</dbReference>
<feature type="transmembrane region" description="Helical" evidence="7">
    <location>
        <begin position="248"/>
        <end position="273"/>
    </location>
</feature>
<feature type="transmembrane region" description="Helical" evidence="7">
    <location>
        <begin position="293"/>
        <end position="322"/>
    </location>
</feature>
<comment type="similarity">
    <text evidence="2">Belongs to the ABC-4 integral membrane protein family. LolC/E subfamily.</text>
</comment>
<evidence type="ECO:0000256" key="5">
    <source>
        <dbReference type="ARBA" id="ARBA00022989"/>
    </source>
</evidence>
<comment type="caution">
    <text evidence="9">The sequence shown here is derived from an EMBL/GenBank/DDBJ whole genome shotgun (WGS) entry which is preliminary data.</text>
</comment>
<dbReference type="InterPro" id="IPR051447">
    <property type="entry name" value="Lipoprotein-release_system"/>
</dbReference>
<protein>
    <submittedName>
        <fullName evidence="9">ABC transporter permease</fullName>
    </submittedName>
</protein>
<keyword evidence="6 7" id="KW-0472">Membrane</keyword>
<dbReference type="PANTHER" id="PTHR30489">
    <property type="entry name" value="LIPOPROTEIN-RELEASING SYSTEM TRANSMEMBRANE PROTEIN LOLE"/>
    <property type="match status" value="1"/>
</dbReference>
<gene>
    <name evidence="9" type="ORF">ACFL27_02075</name>
</gene>
<evidence type="ECO:0000256" key="4">
    <source>
        <dbReference type="ARBA" id="ARBA00022692"/>
    </source>
</evidence>
<evidence type="ECO:0000256" key="6">
    <source>
        <dbReference type="ARBA" id="ARBA00023136"/>
    </source>
</evidence>
<keyword evidence="10" id="KW-1185">Reference proteome</keyword>
<organism evidence="9 10">
    <name type="scientific">candidate division CSSED10-310 bacterium</name>
    <dbReference type="NCBI Taxonomy" id="2855610"/>
    <lineage>
        <taxon>Bacteria</taxon>
        <taxon>Bacteria division CSSED10-310</taxon>
    </lineage>
</organism>
<evidence type="ECO:0000256" key="1">
    <source>
        <dbReference type="ARBA" id="ARBA00004651"/>
    </source>
</evidence>
<proteinExistence type="inferred from homology"/>
<dbReference type="InterPro" id="IPR003838">
    <property type="entry name" value="ABC3_permease_C"/>
</dbReference>
<feature type="domain" description="ABC3 transporter permease C-terminal" evidence="8">
    <location>
        <begin position="251"/>
        <end position="382"/>
    </location>
</feature>
<evidence type="ECO:0000256" key="2">
    <source>
        <dbReference type="ARBA" id="ARBA00005236"/>
    </source>
</evidence>